<evidence type="ECO:0000313" key="1">
    <source>
        <dbReference type="EMBL" id="MDT0339240.1"/>
    </source>
</evidence>
<accession>A0AAE4GB75</accession>
<name>A0AAE4GB75_9BURK</name>
<gene>
    <name evidence="1" type="ORF">RJN63_20560</name>
</gene>
<protein>
    <submittedName>
        <fullName evidence="1">Uncharacterized protein</fullName>
    </submittedName>
</protein>
<organism evidence="1">
    <name type="scientific">Herbaspirillum huttiense subsp. nephrolepidis</name>
    <dbReference type="NCBI Taxonomy" id="3075126"/>
    <lineage>
        <taxon>Bacteria</taxon>
        <taxon>Pseudomonadati</taxon>
        <taxon>Pseudomonadota</taxon>
        <taxon>Betaproteobacteria</taxon>
        <taxon>Burkholderiales</taxon>
        <taxon>Oxalobacteraceae</taxon>
        <taxon>Herbaspirillum</taxon>
    </lineage>
</organism>
<proteinExistence type="predicted"/>
<dbReference type="RefSeq" id="WP_310836046.1">
    <property type="nucleotide sequence ID" value="NZ_JAVLSM010000002.1"/>
</dbReference>
<sequence>MLLENSNEITSQLLREALPLAQQLFPSGWLTEQEALVPNDPLLLTSRPMFSSGQVAHQLRFGLNTRKNMHPLAEAIWGTKRVLGYEDISGKFLSGTFAYLLLALRDVAKNLDFVKNLSDRLSRLMSEQWKPALYELLVACSHRRLGEVELLTENGQPIPDMLIDRKVYLECKARTEYENKISGFRKLIQEQVIYKILQDAEAVGNGLKIEIEVRDHGGISEIPALLREMFSSQRMRKTTPRLKFRITPWDSGPHRLPAPMQAHSADLWRWLMGFSEWDDWHFVQPYAEFDVDNISNMMVSAVRRPVLICVRSTPLSKSVPNIRKTVKDAYLRQLRSYRPGIVRMLIRSDLYGIGSNSNAEKIKCDLDKLALDLLRECSGLVAVLFDLVTPPERGKLLVQYKSAGASRTGVLGGDQILAPGILLI</sequence>
<reference evidence="1" key="1">
    <citation type="submission" date="2023-02" db="EMBL/GenBank/DDBJ databases">
        <title>Description of Herbaspirillum huttiense subsp. nephrolepsisexaltata and Herbaspirillum huttiense subsp. lycopersicon.</title>
        <authorList>
            <person name="Poudel M."/>
            <person name="Sharma A."/>
            <person name="Goss E."/>
            <person name="Tapia J.H."/>
            <person name="Harmon C.M."/>
            <person name="Jones J.B."/>
        </authorList>
    </citation>
    <scope>NUCLEOTIDE SEQUENCE</scope>
    <source>
        <strain evidence="1">NC40101</strain>
    </source>
</reference>
<comment type="caution">
    <text evidence="1">The sequence shown here is derived from an EMBL/GenBank/DDBJ whole genome shotgun (WGS) entry which is preliminary data.</text>
</comment>
<dbReference type="AlphaFoldDB" id="A0AAE4GB75"/>
<dbReference type="EMBL" id="JAVRAA010000012">
    <property type="protein sequence ID" value="MDT0339240.1"/>
    <property type="molecule type" value="Genomic_DNA"/>
</dbReference>